<evidence type="ECO:0000256" key="2">
    <source>
        <dbReference type="ARBA" id="ARBA00023125"/>
    </source>
</evidence>
<dbReference type="Gene3D" id="1.10.357.10">
    <property type="entry name" value="Tetracycline Repressor, domain 2"/>
    <property type="match status" value="1"/>
</dbReference>
<dbReference type="SUPFAM" id="SSF46689">
    <property type="entry name" value="Homeodomain-like"/>
    <property type="match status" value="1"/>
</dbReference>
<evidence type="ECO:0000313" key="6">
    <source>
        <dbReference type="EMBL" id="MDU0201033.1"/>
    </source>
</evidence>
<dbReference type="SUPFAM" id="SSF48498">
    <property type="entry name" value="Tetracyclin repressor-like, C-terminal domain"/>
    <property type="match status" value="1"/>
</dbReference>
<evidence type="ECO:0000313" key="7">
    <source>
        <dbReference type="Proteomes" id="UP001260980"/>
    </source>
</evidence>
<dbReference type="RefSeq" id="WP_315950702.1">
    <property type="nucleotide sequence ID" value="NZ_JAWCUD010000002.1"/>
</dbReference>
<name>A0ABU3RAD6_9BACL</name>
<feature type="DNA-binding region" description="H-T-H motif" evidence="4">
    <location>
        <begin position="26"/>
        <end position="45"/>
    </location>
</feature>
<reference evidence="6 7" key="1">
    <citation type="submission" date="2023-10" db="EMBL/GenBank/DDBJ databases">
        <title>Paenibacillus strain PFR10 Genome sequencing and assembly.</title>
        <authorList>
            <person name="Kim I."/>
        </authorList>
    </citation>
    <scope>NUCLEOTIDE SEQUENCE [LARGE SCALE GENOMIC DNA]</scope>
    <source>
        <strain evidence="6 7">PFR10</strain>
    </source>
</reference>
<dbReference type="InterPro" id="IPR036271">
    <property type="entry name" value="Tet_transcr_reg_TetR-rel_C_sf"/>
</dbReference>
<comment type="caution">
    <text evidence="6">The sequence shown here is derived from an EMBL/GenBank/DDBJ whole genome shotgun (WGS) entry which is preliminary data.</text>
</comment>
<proteinExistence type="predicted"/>
<evidence type="ECO:0000259" key="5">
    <source>
        <dbReference type="PROSITE" id="PS50977"/>
    </source>
</evidence>
<dbReference type="Pfam" id="PF00440">
    <property type="entry name" value="TetR_N"/>
    <property type="match status" value="1"/>
</dbReference>
<feature type="domain" description="HTH tetR-type" evidence="5">
    <location>
        <begin position="3"/>
        <end position="63"/>
    </location>
</feature>
<dbReference type="Proteomes" id="UP001260980">
    <property type="component" value="Unassembled WGS sequence"/>
</dbReference>
<keyword evidence="2 4" id="KW-0238">DNA-binding</keyword>
<organism evidence="6 7">
    <name type="scientific">Paenibacillus violae</name>
    <dbReference type="NCBI Taxonomy" id="3077234"/>
    <lineage>
        <taxon>Bacteria</taxon>
        <taxon>Bacillati</taxon>
        <taxon>Bacillota</taxon>
        <taxon>Bacilli</taxon>
        <taxon>Bacillales</taxon>
        <taxon>Paenibacillaceae</taxon>
        <taxon>Paenibacillus</taxon>
    </lineage>
</organism>
<dbReference type="PRINTS" id="PR00455">
    <property type="entry name" value="HTHTETR"/>
</dbReference>
<keyword evidence="1" id="KW-0805">Transcription regulation</keyword>
<evidence type="ECO:0000256" key="4">
    <source>
        <dbReference type="PROSITE-ProRule" id="PRU00335"/>
    </source>
</evidence>
<gene>
    <name evidence="6" type="ORF">RQP52_08035</name>
</gene>
<dbReference type="InterPro" id="IPR050109">
    <property type="entry name" value="HTH-type_TetR-like_transc_reg"/>
</dbReference>
<dbReference type="InterPro" id="IPR001647">
    <property type="entry name" value="HTH_TetR"/>
</dbReference>
<accession>A0ABU3RAD6</accession>
<keyword evidence="7" id="KW-1185">Reference proteome</keyword>
<dbReference type="PROSITE" id="PS50977">
    <property type="entry name" value="HTH_TETR_2"/>
    <property type="match status" value="1"/>
</dbReference>
<dbReference type="InterPro" id="IPR009057">
    <property type="entry name" value="Homeodomain-like_sf"/>
</dbReference>
<dbReference type="PANTHER" id="PTHR30055">
    <property type="entry name" value="HTH-TYPE TRANSCRIPTIONAL REGULATOR RUTR"/>
    <property type="match status" value="1"/>
</dbReference>
<dbReference type="EMBL" id="JAWCUD010000002">
    <property type="protein sequence ID" value="MDU0201033.1"/>
    <property type="molecule type" value="Genomic_DNA"/>
</dbReference>
<dbReference type="Gene3D" id="1.10.10.60">
    <property type="entry name" value="Homeodomain-like"/>
    <property type="match status" value="1"/>
</dbReference>
<sequence length="197" mass="22288">MDDSIRLRIVQEAADLFNANGYRGVTLSVLATRLGMSKKTLYLHFNGKEEIAEAVLESVLKAITLLVKEQMQSSDHPLDIFERVFMGIRGELAKLHPLFLNDIQTYIPELWAKLEAFRSAQLIFIEQLLGRAMQEGHIRNVNPKLLTAIMLESIERMARPDVAAKYGVTMVEMGETLFGLFMHGLRTDSCKGRSEHP</sequence>
<evidence type="ECO:0000256" key="3">
    <source>
        <dbReference type="ARBA" id="ARBA00023163"/>
    </source>
</evidence>
<protein>
    <submittedName>
        <fullName evidence="6">TetR/AcrR family transcriptional regulator</fullName>
    </submittedName>
</protein>
<dbReference type="PANTHER" id="PTHR30055:SF234">
    <property type="entry name" value="HTH-TYPE TRANSCRIPTIONAL REGULATOR BETI"/>
    <property type="match status" value="1"/>
</dbReference>
<keyword evidence="3" id="KW-0804">Transcription</keyword>
<evidence type="ECO:0000256" key="1">
    <source>
        <dbReference type="ARBA" id="ARBA00023015"/>
    </source>
</evidence>